<evidence type="ECO:0000256" key="14">
    <source>
        <dbReference type="ARBA" id="ARBA00022884"/>
    </source>
</evidence>
<dbReference type="GO" id="GO:0003725">
    <property type="term" value="F:double-stranded RNA binding"/>
    <property type="evidence" value="ECO:0007669"/>
    <property type="project" value="TreeGrafter"/>
</dbReference>
<dbReference type="PANTHER" id="PTHR11207:SF0">
    <property type="entry name" value="RIBONUCLEASE 3"/>
    <property type="match status" value="1"/>
</dbReference>
<comment type="catalytic activity">
    <reaction evidence="1 15">
        <text>Endonucleolytic cleavage to 5'-phosphomonoester.</text>
        <dbReference type="EC" id="3.1.26.3"/>
    </reaction>
</comment>
<feature type="active site" evidence="15">
    <location>
        <position position="66"/>
    </location>
</feature>
<keyword evidence="12 15" id="KW-0378">Hydrolase</keyword>
<comment type="subunit">
    <text evidence="4 15">Homodimer.</text>
</comment>
<feature type="active site" evidence="15">
    <location>
        <position position="138"/>
    </location>
</feature>
<proteinExistence type="inferred from homology"/>
<keyword evidence="6 15" id="KW-0698">rRNA processing</keyword>
<keyword evidence="11 15" id="KW-0255">Endonuclease</keyword>
<dbReference type="FunFam" id="3.30.160.20:FF:000003">
    <property type="entry name" value="Ribonuclease 3"/>
    <property type="match status" value="1"/>
</dbReference>
<keyword evidence="13 15" id="KW-0460">Magnesium</keyword>
<keyword evidence="7 15" id="KW-0507">mRNA processing</keyword>
<dbReference type="Pfam" id="PF14622">
    <property type="entry name" value="Ribonucleas_3_3"/>
    <property type="match status" value="1"/>
</dbReference>
<reference evidence="19 20" key="1">
    <citation type="submission" date="2016-10" db="EMBL/GenBank/DDBJ databases">
        <authorList>
            <person name="de Groot N.N."/>
        </authorList>
    </citation>
    <scope>NUCLEOTIDE SEQUENCE [LARGE SCALE GENOMIC DNA]</scope>
    <source>
        <strain evidence="19 20">CGMCC 1.9159</strain>
    </source>
</reference>
<sequence>MPVVRPVRPPRQPSPGRRGLSRLQDTFTELGVEVDAQLFELSLTHRSYAYEAGGIPSNERLEFLGDAVLQIVVTDHIYRSHPDLAEGEMAKLRSSVVSSVALAEVARRLDVGPLIKLGKGEIATGGKDKRSILADTMEAIIGCLYLSGGMPAASAFIHDVFDPLIAAAAERGDYADYKTTLQERCAARGWEAPRYVITFEGPEHDRMFTAEVVVDGRVLGTGTGPSKRRAEQIAAAAAVAELGDA</sequence>
<dbReference type="Gene3D" id="1.10.1520.10">
    <property type="entry name" value="Ribonuclease III domain"/>
    <property type="match status" value="1"/>
</dbReference>
<keyword evidence="9 15" id="KW-0540">Nuclease</keyword>
<dbReference type="EMBL" id="FNGP01000002">
    <property type="protein sequence ID" value="SDL33899.1"/>
    <property type="molecule type" value="Genomic_DNA"/>
</dbReference>
<dbReference type="NCBIfam" id="TIGR02191">
    <property type="entry name" value="RNaseIII"/>
    <property type="match status" value="1"/>
</dbReference>
<dbReference type="RefSeq" id="WP_342689725.1">
    <property type="nucleotide sequence ID" value="NZ_FNGP01000002.1"/>
</dbReference>
<dbReference type="CDD" id="cd10845">
    <property type="entry name" value="DSRM_RNAse_III_family"/>
    <property type="match status" value="1"/>
</dbReference>
<dbReference type="SUPFAM" id="SSF69065">
    <property type="entry name" value="RNase III domain-like"/>
    <property type="match status" value="1"/>
</dbReference>
<dbReference type="GO" id="GO:0005737">
    <property type="term" value="C:cytoplasm"/>
    <property type="evidence" value="ECO:0007669"/>
    <property type="project" value="UniProtKB-SubCell"/>
</dbReference>
<feature type="binding site" evidence="15">
    <location>
        <position position="135"/>
    </location>
    <ligand>
        <name>Mg(2+)</name>
        <dbReference type="ChEBI" id="CHEBI:18420"/>
    </ligand>
</feature>
<feature type="domain" description="RNase III" evidence="18">
    <location>
        <begin position="20"/>
        <end position="149"/>
    </location>
</feature>
<evidence type="ECO:0000256" key="12">
    <source>
        <dbReference type="ARBA" id="ARBA00022801"/>
    </source>
</evidence>
<dbReference type="SUPFAM" id="SSF54768">
    <property type="entry name" value="dsRNA-binding domain-like"/>
    <property type="match status" value="1"/>
</dbReference>
<evidence type="ECO:0000256" key="3">
    <source>
        <dbReference type="ARBA" id="ARBA00010183"/>
    </source>
</evidence>
<dbReference type="STRING" id="686624.SAMN04488242_1101"/>
<dbReference type="PANTHER" id="PTHR11207">
    <property type="entry name" value="RIBONUCLEASE III"/>
    <property type="match status" value="1"/>
</dbReference>
<evidence type="ECO:0000313" key="19">
    <source>
        <dbReference type="EMBL" id="SDL33899.1"/>
    </source>
</evidence>
<dbReference type="EC" id="3.1.26.3" evidence="15"/>
<feature type="binding site" evidence="15">
    <location>
        <position position="62"/>
    </location>
    <ligand>
        <name>Mg(2+)</name>
        <dbReference type="ChEBI" id="CHEBI:18420"/>
    </ligand>
</feature>
<evidence type="ECO:0000256" key="13">
    <source>
        <dbReference type="ARBA" id="ARBA00022842"/>
    </source>
</evidence>
<dbReference type="PROSITE" id="PS00517">
    <property type="entry name" value="RNASE_3_1"/>
    <property type="match status" value="1"/>
</dbReference>
<dbReference type="HAMAP" id="MF_00104">
    <property type="entry name" value="RNase_III"/>
    <property type="match status" value="1"/>
</dbReference>
<organism evidence="19 20">
    <name type="scientific">Tessaracoccus oleiagri</name>
    <dbReference type="NCBI Taxonomy" id="686624"/>
    <lineage>
        <taxon>Bacteria</taxon>
        <taxon>Bacillati</taxon>
        <taxon>Actinomycetota</taxon>
        <taxon>Actinomycetes</taxon>
        <taxon>Propionibacteriales</taxon>
        <taxon>Propionibacteriaceae</taxon>
        <taxon>Tessaracoccus</taxon>
    </lineage>
</organism>
<gene>
    <name evidence="15" type="primary">rnc</name>
    <name evidence="19" type="ORF">SAMN04488242_1101</name>
</gene>
<comment type="subcellular location">
    <subcellularLocation>
        <location evidence="2 15">Cytoplasm</location>
    </subcellularLocation>
</comment>
<evidence type="ECO:0000259" key="18">
    <source>
        <dbReference type="PROSITE" id="PS50142"/>
    </source>
</evidence>
<accession>A0A1G9J8N3</accession>
<keyword evidence="8 15" id="KW-0819">tRNA processing</keyword>
<dbReference type="GO" id="GO:0046872">
    <property type="term" value="F:metal ion binding"/>
    <property type="evidence" value="ECO:0007669"/>
    <property type="project" value="UniProtKB-KW"/>
</dbReference>
<keyword evidence="10 15" id="KW-0479">Metal-binding</keyword>
<feature type="binding site" evidence="15">
    <location>
        <position position="138"/>
    </location>
    <ligand>
        <name>Mg(2+)</name>
        <dbReference type="ChEBI" id="CHEBI:18420"/>
    </ligand>
</feature>
<feature type="region of interest" description="Disordered" evidence="16">
    <location>
        <begin position="1"/>
        <end position="21"/>
    </location>
</feature>
<comment type="cofactor">
    <cofactor evidence="15">
        <name>Mg(2+)</name>
        <dbReference type="ChEBI" id="CHEBI:18420"/>
    </cofactor>
</comment>
<keyword evidence="20" id="KW-1185">Reference proteome</keyword>
<evidence type="ECO:0000256" key="6">
    <source>
        <dbReference type="ARBA" id="ARBA00022552"/>
    </source>
</evidence>
<dbReference type="GO" id="GO:0004525">
    <property type="term" value="F:ribonuclease III activity"/>
    <property type="evidence" value="ECO:0007669"/>
    <property type="project" value="UniProtKB-UniRule"/>
</dbReference>
<evidence type="ECO:0000256" key="1">
    <source>
        <dbReference type="ARBA" id="ARBA00000109"/>
    </source>
</evidence>
<protein>
    <recommendedName>
        <fullName evidence="15">Ribonuclease 3</fullName>
        <ecNumber evidence="15">3.1.26.3</ecNumber>
    </recommendedName>
    <alternativeName>
        <fullName evidence="15">Ribonuclease III</fullName>
        <shortName evidence="15">RNase III</shortName>
    </alternativeName>
</protein>
<dbReference type="CDD" id="cd00593">
    <property type="entry name" value="RIBOc"/>
    <property type="match status" value="1"/>
</dbReference>
<name>A0A1G9J8N3_9ACTN</name>
<evidence type="ECO:0000256" key="4">
    <source>
        <dbReference type="ARBA" id="ARBA00011738"/>
    </source>
</evidence>
<dbReference type="GO" id="GO:0019843">
    <property type="term" value="F:rRNA binding"/>
    <property type="evidence" value="ECO:0007669"/>
    <property type="project" value="UniProtKB-KW"/>
</dbReference>
<dbReference type="InterPro" id="IPR011907">
    <property type="entry name" value="RNase_III"/>
</dbReference>
<dbReference type="GO" id="GO:0042802">
    <property type="term" value="F:identical protein binding"/>
    <property type="evidence" value="ECO:0007669"/>
    <property type="project" value="UniProtKB-ARBA"/>
</dbReference>
<evidence type="ECO:0000256" key="2">
    <source>
        <dbReference type="ARBA" id="ARBA00004496"/>
    </source>
</evidence>
<comment type="function">
    <text evidence="15">Digests double-stranded RNA. Involved in the processing of primary rRNA transcript to yield the immediate precursors to the large and small rRNAs (23S and 16S). Processes some mRNAs, and tRNAs when they are encoded in the rRNA operon. Processes pre-crRNA and tracrRNA of type II CRISPR loci if present in the organism.</text>
</comment>
<dbReference type="InterPro" id="IPR036389">
    <property type="entry name" value="RNase_III_sf"/>
</dbReference>
<evidence type="ECO:0000256" key="15">
    <source>
        <dbReference type="HAMAP-Rule" id="MF_00104"/>
    </source>
</evidence>
<evidence type="ECO:0000256" key="16">
    <source>
        <dbReference type="SAM" id="MobiDB-lite"/>
    </source>
</evidence>
<dbReference type="GO" id="GO:0006364">
    <property type="term" value="P:rRNA processing"/>
    <property type="evidence" value="ECO:0007669"/>
    <property type="project" value="UniProtKB-UniRule"/>
</dbReference>
<dbReference type="FunFam" id="1.10.1520.10:FF:000001">
    <property type="entry name" value="Ribonuclease 3"/>
    <property type="match status" value="1"/>
</dbReference>
<dbReference type="Pfam" id="PF00035">
    <property type="entry name" value="dsrm"/>
    <property type="match status" value="1"/>
</dbReference>
<dbReference type="PROSITE" id="PS50142">
    <property type="entry name" value="RNASE_3_2"/>
    <property type="match status" value="1"/>
</dbReference>
<dbReference type="SMART" id="SM00535">
    <property type="entry name" value="RIBOc"/>
    <property type="match status" value="1"/>
</dbReference>
<evidence type="ECO:0000256" key="11">
    <source>
        <dbReference type="ARBA" id="ARBA00022759"/>
    </source>
</evidence>
<dbReference type="PROSITE" id="PS50137">
    <property type="entry name" value="DS_RBD"/>
    <property type="match status" value="1"/>
</dbReference>
<keyword evidence="5 15" id="KW-0963">Cytoplasm</keyword>
<dbReference type="GO" id="GO:0006397">
    <property type="term" value="P:mRNA processing"/>
    <property type="evidence" value="ECO:0007669"/>
    <property type="project" value="UniProtKB-UniRule"/>
</dbReference>
<feature type="domain" description="DRBM" evidence="17">
    <location>
        <begin position="176"/>
        <end position="244"/>
    </location>
</feature>
<evidence type="ECO:0000259" key="17">
    <source>
        <dbReference type="PROSITE" id="PS50137"/>
    </source>
</evidence>
<dbReference type="InterPro" id="IPR000999">
    <property type="entry name" value="RNase_III_dom"/>
</dbReference>
<evidence type="ECO:0000256" key="10">
    <source>
        <dbReference type="ARBA" id="ARBA00022723"/>
    </source>
</evidence>
<comment type="similarity">
    <text evidence="3">Belongs to the ribonuclease III family.</text>
</comment>
<evidence type="ECO:0000256" key="7">
    <source>
        <dbReference type="ARBA" id="ARBA00022664"/>
    </source>
</evidence>
<dbReference type="InterPro" id="IPR014720">
    <property type="entry name" value="dsRBD_dom"/>
</dbReference>
<evidence type="ECO:0000256" key="5">
    <source>
        <dbReference type="ARBA" id="ARBA00022490"/>
    </source>
</evidence>
<dbReference type="Proteomes" id="UP000199475">
    <property type="component" value="Unassembled WGS sequence"/>
</dbReference>
<evidence type="ECO:0000313" key="20">
    <source>
        <dbReference type="Proteomes" id="UP000199475"/>
    </source>
</evidence>
<evidence type="ECO:0000256" key="9">
    <source>
        <dbReference type="ARBA" id="ARBA00022722"/>
    </source>
</evidence>
<dbReference type="GO" id="GO:0010468">
    <property type="term" value="P:regulation of gene expression"/>
    <property type="evidence" value="ECO:0007669"/>
    <property type="project" value="TreeGrafter"/>
</dbReference>
<keyword evidence="15" id="KW-0699">rRNA-binding</keyword>
<keyword evidence="14 15" id="KW-0694">RNA-binding</keyword>
<dbReference type="SMART" id="SM00358">
    <property type="entry name" value="DSRM"/>
    <property type="match status" value="1"/>
</dbReference>
<dbReference type="GO" id="GO:0008033">
    <property type="term" value="P:tRNA processing"/>
    <property type="evidence" value="ECO:0007669"/>
    <property type="project" value="UniProtKB-KW"/>
</dbReference>
<evidence type="ECO:0000256" key="8">
    <source>
        <dbReference type="ARBA" id="ARBA00022694"/>
    </source>
</evidence>
<dbReference type="AlphaFoldDB" id="A0A1G9J8N3"/>
<dbReference type="Gene3D" id="3.30.160.20">
    <property type="match status" value="1"/>
</dbReference>